<evidence type="ECO:0000256" key="5">
    <source>
        <dbReference type="ARBA" id="ARBA00022692"/>
    </source>
</evidence>
<dbReference type="GO" id="GO:0034727">
    <property type="term" value="P:piecemeal microautophagy of the nucleus"/>
    <property type="evidence" value="ECO:0000318"/>
    <property type="project" value="GO_Central"/>
</dbReference>
<feature type="region of interest" description="Disordered" evidence="11">
    <location>
        <begin position="660"/>
        <end position="683"/>
    </location>
</feature>
<dbReference type="InterPro" id="IPR007241">
    <property type="entry name" value="Autophagy-rel_prot_9"/>
</dbReference>
<evidence type="ECO:0000256" key="6">
    <source>
        <dbReference type="ARBA" id="ARBA00022989"/>
    </source>
</evidence>
<evidence type="ECO:0000256" key="7">
    <source>
        <dbReference type="ARBA" id="ARBA00023006"/>
    </source>
</evidence>
<keyword evidence="4 10" id="KW-0813">Transport</keyword>
<comment type="subcellular location">
    <subcellularLocation>
        <location evidence="1 10">Preautophagosomal structure membrane</location>
        <topology evidence="1 10">Multi-pass membrane protein</topology>
    </subcellularLocation>
</comment>
<dbReference type="Proteomes" id="UP000054558">
    <property type="component" value="Unassembled WGS sequence"/>
</dbReference>
<evidence type="ECO:0000256" key="11">
    <source>
        <dbReference type="SAM" id="MobiDB-lite"/>
    </source>
</evidence>
<sequence>MDPDEFLTGGSYAPMPGGPGNEMHPPGKGRARIGGEEAQPLVGGEPENILGGESFKWDLISDLDHFFARLYHYYCNKGFWCIVTQWVVELLTLGFTIVFSGFLILFVNWPWLLQAKCGIQAAEAGHEPCDLVREGLVRHPLVPMTFLKAMAVVYLAMFSAFWAFCFARFFLQLRELLEVRDFCHARLGVGEKELQTMSWPDLVDRVVRFQSRQRLCIVKELSAHDIVSRIMRKENYTIGMLNKNVLALEMPRWVPGAAPLPGFAGTRKPGRRKNRTRHLVLTKTLEWSLNWCILHHMFDANFAIRRDFVRDPERLKRRLRMVGVGMALVSPFLVVFMLMYFFMRNAEQFYHQPGTVGSRRWSNLAKWRLREFNELDHLFQRRLNASYQHAVAYVKQFPSPIVSMVAKFVSFVTGACAAVLLGVALLDESLLEAQLFERNLFWYAAIFGTILAVSRSLITEEFTVFDPEAVMQYTARYTHYMPKHWRGKANTDAVRGEFEALFQFKFVLFFEEMASIFITPFLLWFYVPKCVDSILRFVEDFTTQVDGVGDVCSLSAFDFAHHGNSKYGSPCDAVKDQRSTQGKMEKSFLSFVSNYPTWEPPPNGQKMLGMLSTFRTRNEAASSAFPLTSSVLRNSAPYYPPRAAMSHHFSGSYRKVASRHGADGAGGGFGHRLPMPSGGDHPDPAIDSHLAASGALATMGANPEEATQLYWLDRYYEAARATGSGIELDPLSKNGGGETEVSDGGAHLRPAHSGDDVTRDGRFEGADRPMETRVMISDGRGGGLAGAARALDGQNVRSDGRGTGSDGRILGSDGRLLGSDRRTAGSDNRVLGPDARSFAADGRALGLDARTRRGPMSESEMDRVLVDQALQRNAVRGRGVDFGVASVMEEPEEEEDDFSQPDLLQPHPFGLNASSAHNDPWPSFGSMQREGAGRADPTGVTSIRFGSGHASGRPGGSSRGPWGLVSGQESGFGLEEEAAPPATGPFARLHDDFGASSVFSERRPRGRSWAGSGSLRGSGSQGGFGRTRERSRGSWDGEAEESFAEKGVGVNNEQSDSQGQSGLWHDGEETTGVWGEGQSGEGEGRPVRRSFS</sequence>
<evidence type="ECO:0000313" key="12">
    <source>
        <dbReference type="EMBL" id="GAQ79559.1"/>
    </source>
</evidence>
<feature type="region of interest" description="Disordered" evidence="11">
    <location>
        <begin position="793"/>
        <end position="835"/>
    </location>
</feature>
<reference evidence="12 13" key="1">
    <citation type="journal article" date="2014" name="Nat. Commun.">
        <title>Klebsormidium flaccidum genome reveals primary factors for plant terrestrial adaptation.</title>
        <authorList>
            <person name="Hori K."/>
            <person name="Maruyama F."/>
            <person name="Fujisawa T."/>
            <person name="Togashi T."/>
            <person name="Yamamoto N."/>
            <person name="Seo M."/>
            <person name="Sato S."/>
            <person name="Yamada T."/>
            <person name="Mori H."/>
            <person name="Tajima N."/>
            <person name="Moriyama T."/>
            <person name="Ikeuchi M."/>
            <person name="Watanabe M."/>
            <person name="Wada H."/>
            <person name="Kobayashi K."/>
            <person name="Saito M."/>
            <person name="Masuda T."/>
            <person name="Sasaki-Sekimoto Y."/>
            <person name="Mashiguchi K."/>
            <person name="Awai K."/>
            <person name="Shimojima M."/>
            <person name="Masuda S."/>
            <person name="Iwai M."/>
            <person name="Nobusawa T."/>
            <person name="Narise T."/>
            <person name="Kondo S."/>
            <person name="Saito H."/>
            <person name="Sato R."/>
            <person name="Murakawa M."/>
            <person name="Ihara Y."/>
            <person name="Oshima-Yamada Y."/>
            <person name="Ohtaka K."/>
            <person name="Satoh M."/>
            <person name="Sonobe K."/>
            <person name="Ishii M."/>
            <person name="Ohtani R."/>
            <person name="Kanamori-Sato M."/>
            <person name="Honoki R."/>
            <person name="Miyazaki D."/>
            <person name="Mochizuki H."/>
            <person name="Umetsu J."/>
            <person name="Higashi K."/>
            <person name="Shibata D."/>
            <person name="Kamiya Y."/>
            <person name="Sato N."/>
            <person name="Nakamura Y."/>
            <person name="Tabata S."/>
            <person name="Ida S."/>
            <person name="Kurokawa K."/>
            <person name="Ohta H."/>
        </authorList>
    </citation>
    <scope>NUCLEOTIDE SEQUENCE [LARGE SCALE GENOMIC DNA]</scope>
    <source>
        <strain evidence="12 13">NIES-2285</strain>
    </source>
</reference>
<dbReference type="STRING" id="105231.A0A1Y1HQU9"/>
<dbReference type="GO" id="GO:0061709">
    <property type="term" value="P:reticulophagy"/>
    <property type="evidence" value="ECO:0000318"/>
    <property type="project" value="GO_Central"/>
</dbReference>
<evidence type="ECO:0000256" key="9">
    <source>
        <dbReference type="ARBA" id="ARBA00023136"/>
    </source>
</evidence>
<evidence type="ECO:0000313" key="13">
    <source>
        <dbReference type="Proteomes" id="UP000054558"/>
    </source>
</evidence>
<feature type="transmembrane region" description="Helical" evidence="10">
    <location>
        <begin position="408"/>
        <end position="428"/>
    </location>
</feature>
<feature type="region of interest" description="Disordered" evidence="11">
    <location>
        <begin position="1"/>
        <end position="32"/>
    </location>
</feature>
<keyword evidence="13" id="KW-1185">Reference proteome</keyword>
<dbReference type="PANTHER" id="PTHR13038:SF10">
    <property type="entry name" value="AUTOPHAGY-RELATED PROTEIN 9"/>
    <property type="match status" value="1"/>
</dbReference>
<evidence type="ECO:0000256" key="3">
    <source>
        <dbReference type="ARBA" id="ARBA00018074"/>
    </source>
</evidence>
<comment type="function">
    <text evidence="10">Phospholipid scramblase involved in autophagy. Cycles between the preautophagosomal structure/phagophore assembly site (PAS) and the cytoplasmic vesicle pool and supplies membrane for the growing autophagosome. Lipid scramblase activity plays a key role in preautophagosomal structure/phagophore assembly by distributing the phospholipids that arrive through ATG2 from the cytoplasmic to the luminal leaflet of the bilayer, thereby driving autophagosomal membrane expansion.</text>
</comment>
<comment type="similarity">
    <text evidence="2 10">Belongs to the ATG9 family.</text>
</comment>
<feature type="transmembrane region" description="Helical" evidence="10">
    <location>
        <begin position="440"/>
        <end position="458"/>
    </location>
</feature>
<organism evidence="12 13">
    <name type="scientific">Klebsormidium nitens</name>
    <name type="common">Green alga</name>
    <name type="synonym">Ulothrix nitens</name>
    <dbReference type="NCBI Taxonomy" id="105231"/>
    <lineage>
        <taxon>Eukaryota</taxon>
        <taxon>Viridiplantae</taxon>
        <taxon>Streptophyta</taxon>
        <taxon>Klebsormidiophyceae</taxon>
        <taxon>Klebsormidiales</taxon>
        <taxon>Klebsormidiaceae</taxon>
        <taxon>Klebsormidium</taxon>
    </lineage>
</organism>
<dbReference type="GO" id="GO:0006869">
    <property type="term" value="P:lipid transport"/>
    <property type="evidence" value="ECO:0007669"/>
    <property type="project" value="UniProtKB-KW"/>
</dbReference>
<evidence type="ECO:0000256" key="4">
    <source>
        <dbReference type="ARBA" id="ARBA00022448"/>
    </source>
</evidence>
<keyword evidence="9 10" id="KW-0472">Membrane</keyword>
<proteinExistence type="inferred from homology"/>
<protein>
    <recommendedName>
        <fullName evidence="3 10">Autophagy-related protein 9</fullName>
    </recommendedName>
</protein>
<evidence type="ECO:0000256" key="10">
    <source>
        <dbReference type="RuleBase" id="RU364027"/>
    </source>
</evidence>
<dbReference type="GO" id="GO:0000407">
    <property type="term" value="C:phagophore assembly site"/>
    <property type="evidence" value="ECO:0000318"/>
    <property type="project" value="GO_Central"/>
</dbReference>
<dbReference type="GO" id="GO:0034045">
    <property type="term" value="C:phagophore assembly site membrane"/>
    <property type="evidence" value="ECO:0007669"/>
    <property type="project" value="UniProtKB-SubCell"/>
</dbReference>
<dbReference type="GO" id="GO:0000423">
    <property type="term" value="P:mitophagy"/>
    <property type="evidence" value="ECO:0000318"/>
    <property type="project" value="GO_Central"/>
</dbReference>
<feature type="transmembrane region" description="Helical" evidence="10">
    <location>
        <begin position="79"/>
        <end position="106"/>
    </location>
</feature>
<feature type="compositionally biased region" description="Gly residues" evidence="11">
    <location>
        <begin position="1014"/>
        <end position="1025"/>
    </location>
</feature>
<dbReference type="OrthoDB" id="2020634at2759"/>
<name>A0A1Y1HQU9_KLENI</name>
<dbReference type="Pfam" id="PF04109">
    <property type="entry name" value="ATG9"/>
    <property type="match status" value="1"/>
</dbReference>
<feature type="compositionally biased region" description="Polar residues" evidence="11">
    <location>
        <begin position="1051"/>
        <end position="1061"/>
    </location>
</feature>
<evidence type="ECO:0000256" key="8">
    <source>
        <dbReference type="ARBA" id="ARBA00023055"/>
    </source>
</evidence>
<feature type="compositionally biased region" description="Basic and acidic residues" evidence="11">
    <location>
        <begin position="752"/>
        <end position="771"/>
    </location>
</feature>
<keyword evidence="6 10" id="KW-1133">Transmembrane helix</keyword>
<evidence type="ECO:0000256" key="1">
    <source>
        <dbReference type="ARBA" id="ARBA00004511"/>
    </source>
</evidence>
<feature type="compositionally biased region" description="Basic and acidic residues" evidence="11">
    <location>
        <begin position="1026"/>
        <end position="1035"/>
    </location>
</feature>
<keyword evidence="7 10" id="KW-0072">Autophagy</keyword>
<dbReference type="PANTHER" id="PTHR13038">
    <property type="entry name" value="APG9 AUTOPHAGY 9"/>
    <property type="match status" value="1"/>
</dbReference>
<keyword evidence="8 10" id="KW-0445">Lipid transport</keyword>
<feature type="transmembrane region" description="Helical" evidence="10">
    <location>
        <begin position="151"/>
        <end position="171"/>
    </location>
</feature>
<dbReference type="GO" id="GO:0034497">
    <property type="term" value="P:protein localization to phagophore assembly site"/>
    <property type="evidence" value="ECO:0000318"/>
    <property type="project" value="GO_Central"/>
</dbReference>
<dbReference type="GO" id="GO:0005776">
    <property type="term" value="C:autophagosome"/>
    <property type="evidence" value="ECO:0000318"/>
    <property type="project" value="GO_Central"/>
</dbReference>
<feature type="region of interest" description="Disordered" evidence="11">
    <location>
        <begin position="726"/>
        <end position="781"/>
    </location>
</feature>
<gene>
    <name evidence="12" type="ORF">KFL_000330060</name>
</gene>
<feature type="region of interest" description="Disordered" evidence="11">
    <location>
        <begin position="928"/>
        <end position="1092"/>
    </location>
</feature>
<evidence type="ECO:0000256" key="2">
    <source>
        <dbReference type="ARBA" id="ARBA00006185"/>
    </source>
</evidence>
<accession>A0A1Y1HQU9</accession>
<dbReference type="AlphaFoldDB" id="A0A1Y1HQU9"/>
<dbReference type="EMBL" id="DF236982">
    <property type="protein sequence ID" value="GAQ79559.1"/>
    <property type="molecule type" value="Genomic_DNA"/>
</dbReference>
<keyword evidence="5 10" id="KW-0812">Transmembrane</keyword>
<feature type="transmembrane region" description="Helical" evidence="10">
    <location>
        <begin position="322"/>
        <end position="343"/>
    </location>
</feature>